<protein>
    <submittedName>
        <fullName evidence="2">Uncharacterized protein</fullName>
    </submittedName>
</protein>
<feature type="chain" id="PRO_5042138816" evidence="1">
    <location>
        <begin position="16"/>
        <end position="76"/>
    </location>
</feature>
<keyword evidence="3" id="KW-1185">Reference proteome</keyword>
<proteinExistence type="predicted"/>
<reference evidence="2" key="1">
    <citation type="submission" date="2023-12" db="EMBL/GenBank/DDBJ databases">
        <title>Genome assembly of Anisodus tanguticus.</title>
        <authorList>
            <person name="Wang Y.-J."/>
        </authorList>
    </citation>
    <scope>NUCLEOTIDE SEQUENCE</scope>
    <source>
        <strain evidence="2">KB-2021</strain>
        <tissue evidence="2">Leaf</tissue>
    </source>
</reference>
<evidence type="ECO:0000313" key="3">
    <source>
        <dbReference type="Proteomes" id="UP001291623"/>
    </source>
</evidence>
<comment type="caution">
    <text evidence="2">The sequence shown here is derived from an EMBL/GenBank/DDBJ whole genome shotgun (WGS) entry which is preliminary data.</text>
</comment>
<evidence type="ECO:0000313" key="2">
    <source>
        <dbReference type="EMBL" id="KAK4341216.1"/>
    </source>
</evidence>
<organism evidence="2 3">
    <name type="scientific">Anisodus tanguticus</name>
    <dbReference type="NCBI Taxonomy" id="243964"/>
    <lineage>
        <taxon>Eukaryota</taxon>
        <taxon>Viridiplantae</taxon>
        <taxon>Streptophyta</taxon>
        <taxon>Embryophyta</taxon>
        <taxon>Tracheophyta</taxon>
        <taxon>Spermatophyta</taxon>
        <taxon>Magnoliopsida</taxon>
        <taxon>eudicotyledons</taxon>
        <taxon>Gunneridae</taxon>
        <taxon>Pentapetalae</taxon>
        <taxon>asterids</taxon>
        <taxon>lamiids</taxon>
        <taxon>Solanales</taxon>
        <taxon>Solanaceae</taxon>
        <taxon>Solanoideae</taxon>
        <taxon>Hyoscyameae</taxon>
        <taxon>Anisodus</taxon>
    </lineage>
</organism>
<accession>A0AAE1UVL2</accession>
<feature type="signal peptide" evidence="1">
    <location>
        <begin position="1"/>
        <end position="15"/>
    </location>
</feature>
<keyword evidence="1" id="KW-0732">Signal</keyword>
<gene>
    <name evidence="2" type="ORF">RND71_039717</name>
</gene>
<dbReference type="Proteomes" id="UP001291623">
    <property type="component" value="Unassembled WGS sequence"/>
</dbReference>
<sequence>MAGLPFLLFAAFVSTSEDAAERAEEVGFVNLAYFPELPMPDILHCLQIKLSGVNNFPFPHDVGYNIAFLPLDVGRT</sequence>
<dbReference type="AlphaFoldDB" id="A0AAE1UVL2"/>
<evidence type="ECO:0000256" key="1">
    <source>
        <dbReference type="SAM" id="SignalP"/>
    </source>
</evidence>
<dbReference type="EMBL" id="JAVYJV010000022">
    <property type="protein sequence ID" value="KAK4341216.1"/>
    <property type="molecule type" value="Genomic_DNA"/>
</dbReference>
<name>A0AAE1UVL2_9SOLA</name>